<dbReference type="PROSITE" id="PS50850">
    <property type="entry name" value="MFS"/>
    <property type="match status" value="1"/>
</dbReference>
<dbReference type="InterPro" id="IPR011701">
    <property type="entry name" value="MFS"/>
</dbReference>
<dbReference type="PANTHER" id="PTHR23526">
    <property type="entry name" value="INTEGRAL MEMBRANE TRANSPORT PROTEIN-RELATED"/>
    <property type="match status" value="1"/>
</dbReference>
<dbReference type="InterPro" id="IPR052528">
    <property type="entry name" value="Sugar_transport-like"/>
</dbReference>
<evidence type="ECO:0000256" key="5">
    <source>
        <dbReference type="SAM" id="Phobius"/>
    </source>
</evidence>
<comment type="subcellular location">
    <subcellularLocation>
        <location evidence="1">Membrane</location>
        <topology evidence="1">Multi-pass membrane protein</topology>
    </subcellularLocation>
</comment>
<dbReference type="RefSeq" id="WP_346064265.1">
    <property type="nucleotide sequence ID" value="NZ_BAAADR010000047.1"/>
</dbReference>
<feature type="transmembrane region" description="Helical" evidence="5">
    <location>
        <begin position="20"/>
        <end position="41"/>
    </location>
</feature>
<evidence type="ECO:0000313" key="8">
    <source>
        <dbReference type="Proteomes" id="UP001596411"/>
    </source>
</evidence>
<dbReference type="InterPro" id="IPR020846">
    <property type="entry name" value="MFS_dom"/>
</dbReference>
<organism evidence="7 8">
    <name type="scientific">Halomonas salifodinae</name>
    <dbReference type="NCBI Taxonomy" id="438745"/>
    <lineage>
        <taxon>Bacteria</taxon>
        <taxon>Pseudomonadati</taxon>
        <taxon>Pseudomonadota</taxon>
        <taxon>Gammaproteobacteria</taxon>
        <taxon>Oceanospirillales</taxon>
        <taxon>Halomonadaceae</taxon>
        <taxon>Halomonas</taxon>
    </lineage>
</organism>
<evidence type="ECO:0000256" key="3">
    <source>
        <dbReference type="ARBA" id="ARBA00022989"/>
    </source>
</evidence>
<feature type="transmembrane region" description="Helical" evidence="5">
    <location>
        <begin position="109"/>
        <end position="132"/>
    </location>
</feature>
<feature type="transmembrane region" description="Helical" evidence="5">
    <location>
        <begin position="172"/>
        <end position="193"/>
    </location>
</feature>
<feature type="transmembrane region" description="Helical" evidence="5">
    <location>
        <begin position="53"/>
        <end position="73"/>
    </location>
</feature>
<proteinExistence type="predicted"/>
<dbReference type="SUPFAM" id="SSF103473">
    <property type="entry name" value="MFS general substrate transporter"/>
    <property type="match status" value="1"/>
</dbReference>
<evidence type="ECO:0000256" key="1">
    <source>
        <dbReference type="ARBA" id="ARBA00004141"/>
    </source>
</evidence>
<dbReference type="InterPro" id="IPR036259">
    <property type="entry name" value="MFS_trans_sf"/>
</dbReference>
<feature type="transmembrane region" description="Helical" evidence="5">
    <location>
        <begin position="226"/>
        <end position="246"/>
    </location>
</feature>
<feature type="transmembrane region" description="Helical" evidence="5">
    <location>
        <begin position="144"/>
        <end position="166"/>
    </location>
</feature>
<dbReference type="PROSITE" id="PS00217">
    <property type="entry name" value="SUGAR_TRANSPORT_2"/>
    <property type="match status" value="1"/>
</dbReference>
<sequence>MREDVHDNASQQAPGALRNLVMVCLGLTSVFIAQTMLLLAVPLRALELGASPSLVGFVLSAPYLLPLVFAIPLGGVVTRLGPQRIFFIGASGMMLGPWLSMVSPTFGGLVATQVVVGLAQVVMVIAAQSVVAGLGRGRTLERYFGWYTMCLSGGQLIGPLMAGHMIDTLSMSWVFATIGGLPVIGLVSACFLVDNTRRAPRTPRSLLGYRAQASLLRHNSGVQMSLAVTVAVLFALGAHAAFLPVYLEELTFSATLIGALVSLRALSAMLIRPIMSRVIEVMGGRSRTMVASVAAVSLGLMFTGTTGNVALLAILAVLVGLGSGLSQPLSMVILAEHVPAEQRSSALGMRLMGNRGAQVMAPLVLGMIAELVGFTLTFLLAGGVLLAALAVVVRLAPAFDRAERDNASPTG</sequence>
<feature type="transmembrane region" description="Helical" evidence="5">
    <location>
        <begin position="359"/>
        <end position="392"/>
    </location>
</feature>
<dbReference type="Pfam" id="PF07690">
    <property type="entry name" value="MFS_1"/>
    <property type="match status" value="1"/>
</dbReference>
<keyword evidence="4 5" id="KW-0472">Membrane</keyword>
<evidence type="ECO:0000256" key="4">
    <source>
        <dbReference type="ARBA" id="ARBA00023136"/>
    </source>
</evidence>
<feature type="transmembrane region" description="Helical" evidence="5">
    <location>
        <begin position="85"/>
        <end position="103"/>
    </location>
</feature>
<feature type="transmembrane region" description="Helical" evidence="5">
    <location>
        <begin position="252"/>
        <end position="271"/>
    </location>
</feature>
<dbReference type="CDD" id="cd17325">
    <property type="entry name" value="MFS_MdtG_SLC18_like"/>
    <property type="match status" value="1"/>
</dbReference>
<dbReference type="PANTHER" id="PTHR23526:SF4">
    <property type="entry name" value="INTEGRAL MEMBRANE TRANSPORT PROTEIN"/>
    <property type="match status" value="1"/>
</dbReference>
<comment type="caution">
    <text evidence="7">The sequence shown here is derived from an EMBL/GenBank/DDBJ whole genome shotgun (WGS) entry which is preliminary data.</text>
</comment>
<evidence type="ECO:0000256" key="2">
    <source>
        <dbReference type="ARBA" id="ARBA00022692"/>
    </source>
</evidence>
<reference evidence="8" key="1">
    <citation type="journal article" date="2019" name="Int. J. Syst. Evol. Microbiol.">
        <title>The Global Catalogue of Microorganisms (GCM) 10K type strain sequencing project: providing services to taxonomists for standard genome sequencing and annotation.</title>
        <authorList>
            <consortium name="The Broad Institute Genomics Platform"/>
            <consortium name="The Broad Institute Genome Sequencing Center for Infectious Disease"/>
            <person name="Wu L."/>
            <person name="Ma J."/>
        </authorList>
    </citation>
    <scope>NUCLEOTIDE SEQUENCE [LARGE SCALE GENOMIC DNA]</scope>
    <source>
        <strain evidence="8">CGMCC 1.13666</strain>
    </source>
</reference>
<protein>
    <submittedName>
        <fullName evidence="7">MFS transporter</fullName>
    </submittedName>
</protein>
<dbReference type="InterPro" id="IPR005829">
    <property type="entry name" value="Sugar_transporter_CS"/>
</dbReference>
<dbReference type="EMBL" id="JBHSZP010000039">
    <property type="protein sequence ID" value="MFC7091662.1"/>
    <property type="molecule type" value="Genomic_DNA"/>
</dbReference>
<keyword evidence="2 5" id="KW-0812">Transmembrane</keyword>
<keyword evidence="8" id="KW-1185">Reference proteome</keyword>
<dbReference type="Gene3D" id="1.20.1250.20">
    <property type="entry name" value="MFS general substrate transporter like domains"/>
    <property type="match status" value="2"/>
</dbReference>
<gene>
    <name evidence="7" type="ORF">ACFQH5_19140</name>
</gene>
<feature type="transmembrane region" description="Helical" evidence="5">
    <location>
        <begin position="292"/>
        <end position="321"/>
    </location>
</feature>
<accession>A0ABW2F445</accession>
<feature type="domain" description="Major facilitator superfamily (MFS) profile" evidence="6">
    <location>
        <begin position="19"/>
        <end position="400"/>
    </location>
</feature>
<dbReference type="Proteomes" id="UP001596411">
    <property type="component" value="Unassembled WGS sequence"/>
</dbReference>
<name>A0ABW2F445_9GAMM</name>
<evidence type="ECO:0000259" key="6">
    <source>
        <dbReference type="PROSITE" id="PS50850"/>
    </source>
</evidence>
<evidence type="ECO:0000313" key="7">
    <source>
        <dbReference type="EMBL" id="MFC7091662.1"/>
    </source>
</evidence>
<keyword evidence="3 5" id="KW-1133">Transmembrane helix</keyword>